<keyword evidence="1" id="KW-1133">Transmembrane helix</keyword>
<organism evidence="2 3">
    <name type="scientific">Sphingomonas daechungensis</name>
    <dbReference type="NCBI Taxonomy" id="1176646"/>
    <lineage>
        <taxon>Bacteria</taxon>
        <taxon>Pseudomonadati</taxon>
        <taxon>Pseudomonadota</taxon>
        <taxon>Alphaproteobacteria</taxon>
        <taxon>Sphingomonadales</taxon>
        <taxon>Sphingomonadaceae</taxon>
        <taxon>Sphingomonas</taxon>
    </lineage>
</organism>
<evidence type="ECO:0000256" key="1">
    <source>
        <dbReference type="SAM" id="Phobius"/>
    </source>
</evidence>
<sequence>MLEDPRAKRTAIAAGIGALVAIPLPFIGPILGAIVGGGIGYFTADKKG</sequence>
<accession>A0ABX6T3S0</accession>
<dbReference type="RefSeq" id="WP_187714987.1">
    <property type="nucleotide sequence ID" value="NZ_BAABJC010000001.1"/>
</dbReference>
<keyword evidence="3" id="KW-1185">Reference proteome</keyword>
<proteinExistence type="predicted"/>
<gene>
    <name evidence="2" type="ORF">H9L15_02000</name>
</gene>
<dbReference type="EMBL" id="CP060780">
    <property type="protein sequence ID" value="QNP43557.1"/>
    <property type="molecule type" value="Genomic_DNA"/>
</dbReference>
<keyword evidence="1" id="KW-0812">Transmembrane</keyword>
<protein>
    <submittedName>
        <fullName evidence="2">Uncharacterized protein</fullName>
    </submittedName>
</protein>
<evidence type="ECO:0000313" key="3">
    <source>
        <dbReference type="Proteomes" id="UP000516134"/>
    </source>
</evidence>
<evidence type="ECO:0000313" key="2">
    <source>
        <dbReference type="EMBL" id="QNP43557.1"/>
    </source>
</evidence>
<dbReference type="Proteomes" id="UP000516134">
    <property type="component" value="Chromosome"/>
</dbReference>
<reference evidence="2 3" key="1">
    <citation type="submission" date="2020-08" db="EMBL/GenBank/DDBJ databases">
        <title>Genome sequence of Sphingomonas daechungensis KACC 18115T.</title>
        <authorList>
            <person name="Hyun D.-W."/>
            <person name="Bae J.-W."/>
        </authorList>
    </citation>
    <scope>NUCLEOTIDE SEQUENCE [LARGE SCALE GENOMIC DNA]</scope>
    <source>
        <strain evidence="2 3">KACC 18115</strain>
    </source>
</reference>
<name>A0ABX6T3S0_9SPHN</name>
<feature type="transmembrane region" description="Helical" evidence="1">
    <location>
        <begin position="12"/>
        <end position="42"/>
    </location>
</feature>
<keyword evidence="1" id="KW-0472">Membrane</keyword>